<evidence type="ECO:0000256" key="4">
    <source>
        <dbReference type="ARBA" id="ARBA00023163"/>
    </source>
</evidence>
<evidence type="ECO:0000256" key="3">
    <source>
        <dbReference type="ARBA" id="ARBA00023125"/>
    </source>
</evidence>
<dbReference type="InterPro" id="IPR001005">
    <property type="entry name" value="SANT/Myb"/>
</dbReference>
<protein>
    <recommendedName>
        <fullName evidence="6">Myb-like domain-containing protein</fullName>
    </recommendedName>
</protein>
<dbReference type="GO" id="GO:0003677">
    <property type="term" value="F:DNA binding"/>
    <property type="evidence" value="ECO:0007669"/>
    <property type="project" value="UniProtKB-KW"/>
</dbReference>
<dbReference type="GO" id="GO:0005634">
    <property type="term" value="C:nucleus"/>
    <property type="evidence" value="ECO:0007669"/>
    <property type="project" value="UniProtKB-SubCell"/>
</dbReference>
<dbReference type="InterPro" id="IPR044822">
    <property type="entry name" value="Myb_DNA-bind_4"/>
</dbReference>
<keyword evidence="8" id="KW-1185">Reference proteome</keyword>
<evidence type="ECO:0000313" key="7">
    <source>
        <dbReference type="EMBL" id="KAK4268762.1"/>
    </source>
</evidence>
<dbReference type="PANTHER" id="PTHR21654:SF63">
    <property type="entry name" value="MYB-LIKE DOMAIN-CONTAINING PROTEIN"/>
    <property type="match status" value="1"/>
</dbReference>
<proteinExistence type="predicted"/>
<dbReference type="GO" id="GO:0006355">
    <property type="term" value="P:regulation of DNA-templated transcription"/>
    <property type="evidence" value="ECO:0007669"/>
    <property type="project" value="UniProtKB-ARBA"/>
</dbReference>
<evidence type="ECO:0000256" key="5">
    <source>
        <dbReference type="ARBA" id="ARBA00023242"/>
    </source>
</evidence>
<comment type="caution">
    <text evidence="7">The sequence shown here is derived from an EMBL/GenBank/DDBJ whole genome shotgun (WGS) entry which is preliminary data.</text>
</comment>
<reference evidence="7" key="1">
    <citation type="submission" date="2023-10" db="EMBL/GenBank/DDBJ databases">
        <title>Chromosome-level genome of the transformable northern wattle, Acacia crassicarpa.</title>
        <authorList>
            <person name="Massaro I."/>
            <person name="Sinha N.R."/>
            <person name="Poethig S."/>
            <person name="Leichty A.R."/>
        </authorList>
    </citation>
    <scope>NUCLEOTIDE SEQUENCE</scope>
    <source>
        <strain evidence="7">Acra3RX</strain>
        <tissue evidence="7">Leaf</tissue>
    </source>
</reference>
<gene>
    <name evidence="7" type="ORF">QN277_025370</name>
</gene>
<sequence>MGDPYPYGLLDFQQLLSGRNHHDHLPELPCMGGVGATSGAAAPLLPNDYKDVVFSHGFDTNTFAPSNPTVTTASALEKGWVGFDDMGNNNRWPRQETLLLLEIRSRLDSKFRETNHKAPLWNQISRIMSEEYGYQRSGKKCKEKFENLYKYYKKTKEGKSGRQDVKHYRFFRQLEAICGESSSSTTTNNITTTSANYYQPPSMTFASDGEKVLHHNNNINKYCSKSLIGLSNNSSSDHQFETSSSENNNDDIKDMSAVTYMMMKQKQVEMDQKRESGKRKRLRVEVEEIVECHMKKMIESQEAWMEKMMSVVEQREQEMVYREEERMRDPIRFDQQQVHQLWAKERAWVATRDTALMEVVKKHLGKELITTDHHRYHQPMVVEEYEEEPQSKNCMVSGQNWRSQM</sequence>
<evidence type="ECO:0000256" key="2">
    <source>
        <dbReference type="ARBA" id="ARBA00023015"/>
    </source>
</evidence>
<organism evidence="7 8">
    <name type="scientific">Acacia crassicarpa</name>
    <name type="common">northern wattle</name>
    <dbReference type="NCBI Taxonomy" id="499986"/>
    <lineage>
        <taxon>Eukaryota</taxon>
        <taxon>Viridiplantae</taxon>
        <taxon>Streptophyta</taxon>
        <taxon>Embryophyta</taxon>
        <taxon>Tracheophyta</taxon>
        <taxon>Spermatophyta</taxon>
        <taxon>Magnoliopsida</taxon>
        <taxon>eudicotyledons</taxon>
        <taxon>Gunneridae</taxon>
        <taxon>Pentapetalae</taxon>
        <taxon>rosids</taxon>
        <taxon>fabids</taxon>
        <taxon>Fabales</taxon>
        <taxon>Fabaceae</taxon>
        <taxon>Caesalpinioideae</taxon>
        <taxon>mimosoid clade</taxon>
        <taxon>Acacieae</taxon>
        <taxon>Acacia</taxon>
    </lineage>
</organism>
<evidence type="ECO:0000313" key="8">
    <source>
        <dbReference type="Proteomes" id="UP001293593"/>
    </source>
</evidence>
<comment type="subcellular location">
    <subcellularLocation>
        <location evidence="1">Nucleus</location>
    </subcellularLocation>
</comment>
<keyword evidence="4" id="KW-0804">Transcription</keyword>
<dbReference type="Gene3D" id="1.10.10.60">
    <property type="entry name" value="Homeodomain-like"/>
    <property type="match status" value="1"/>
</dbReference>
<name>A0AAE1MIB3_9FABA</name>
<keyword evidence="5" id="KW-0539">Nucleus</keyword>
<evidence type="ECO:0000256" key="1">
    <source>
        <dbReference type="ARBA" id="ARBA00004123"/>
    </source>
</evidence>
<feature type="domain" description="Myb-like" evidence="6">
    <location>
        <begin position="88"/>
        <end position="149"/>
    </location>
</feature>
<dbReference type="Proteomes" id="UP001293593">
    <property type="component" value="Unassembled WGS sequence"/>
</dbReference>
<dbReference type="AlphaFoldDB" id="A0AAE1MIB3"/>
<accession>A0AAE1MIB3</accession>
<dbReference type="PANTHER" id="PTHR21654">
    <property type="entry name" value="FI21293P1"/>
    <property type="match status" value="1"/>
</dbReference>
<evidence type="ECO:0000259" key="6">
    <source>
        <dbReference type="PROSITE" id="PS50090"/>
    </source>
</evidence>
<keyword evidence="2" id="KW-0805">Transcription regulation</keyword>
<keyword evidence="3" id="KW-0238">DNA-binding</keyword>
<dbReference type="Pfam" id="PF13837">
    <property type="entry name" value="Myb_DNA-bind_4"/>
    <property type="match status" value="1"/>
</dbReference>
<dbReference type="CDD" id="cd12203">
    <property type="entry name" value="GT1"/>
    <property type="match status" value="1"/>
</dbReference>
<dbReference type="EMBL" id="JAWXYG010000007">
    <property type="protein sequence ID" value="KAK4268762.1"/>
    <property type="molecule type" value="Genomic_DNA"/>
</dbReference>
<dbReference type="FunFam" id="1.10.10.60:FF:000342">
    <property type="entry name" value="trihelix transcription factor PTL-like"/>
    <property type="match status" value="1"/>
</dbReference>
<dbReference type="PROSITE" id="PS50090">
    <property type="entry name" value="MYB_LIKE"/>
    <property type="match status" value="1"/>
</dbReference>